<dbReference type="InterPro" id="IPR023352">
    <property type="entry name" value="MAPEG-like_dom_sf"/>
</dbReference>
<dbReference type="RefSeq" id="WP_010559347.1">
    <property type="nucleotide sequence ID" value="NZ_CP023399.1"/>
</dbReference>
<keyword evidence="3 5" id="KW-1133">Transmembrane helix</keyword>
<keyword evidence="4 5" id="KW-0472">Membrane</keyword>
<comment type="caution">
    <text evidence="6">The sequence shown here is derived from an EMBL/GenBank/DDBJ whole genome shotgun (WGS) entry which is preliminary data.</text>
</comment>
<dbReference type="Gene3D" id="1.20.120.550">
    <property type="entry name" value="Membrane associated eicosanoid/glutathione metabolism-like domain"/>
    <property type="match status" value="1"/>
</dbReference>
<evidence type="ECO:0000256" key="1">
    <source>
        <dbReference type="ARBA" id="ARBA00004370"/>
    </source>
</evidence>
<accession>A0ABU8F0Y2</accession>
<evidence type="ECO:0000313" key="7">
    <source>
        <dbReference type="Proteomes" id="UP001382455"/>
    </source>
</evidence>
<sequence length="128" mass="14038">MISVIPLYAALLGLIYIYLSVATLTRRKKILVALGDGGDKLLQKKMRAHGNFQEYVPISLILIGFAEYLGAASLFVHGLGVALLVGRISHAYGVSMLHEKLVFRVTGMALTFLSILLSSIAILYLLYR</sequence>
<keyword evidence="7" id="KW-1185">Reference proteome</keyword>
<comment type="subcellular location">
    <subcellularLocation>
        <location evidence="1">Membrane</location>
    </subcellularLocation>
</comment>
<proteinExistence type="predicted"/>
<reference evidence="6 7" key="1">
    <citation type="submission" date="2023-12" db="EMBL/GenBank/DDBJ databases">
        <title>Friends and Foes: Symbiotic and Algicidal bacterial influence on Karenia brevis blooms.</title>
        <authorList>
            <person name="Fei C."/>
            <person name="Mohamed A.R."/>
            <person name="Booker A."/>
            <person name="Arshad M."/>
            <person name="Klass S."/>
            <person name="Ahn S."/>
            <person name="Gilbert P.M."/>
            <person name="Heil C.A."/>
            <person name="Martinez J.M."/>
            <person name="Amin S.A."/>
        </authorList>
    </citation>
    <scope>NUCLEOTIDE SEQUENCE [LARGE SCALE GENOMIC DNA]</scope>
    <source>
        <strain evidence="6 7">CE15</strain>
    </source>
</reference>
<dbReference type="EMBL" id="JBAWKS010000002">
    <property type="protein sequence ID" value="MEI4551922.1"/>
    <property type="molecule type" value="Genomic_DNA"/>
</dbReference>
<evidence type="ECO:0000313" key="6">
    <source>
        <dbReference type="EMBL" id="MEI4551922.1"/>
    </source>
</evidence>
<dbReference type="PANTHER" id="PTHR35814:SF1">
    <property type="entry name" value="GLUTATHIONE S-TRANSFERASE-RELATED"/>
    <property type="match status" value="1"/>
</dbReference>
<dbReference type="InterPro" id="IPR001129">
    <property type="entry name" value="Membr-assoc_MAPEG"/>
</dbReference>
<dbReference type="SUPFAM" id="SSF161084">
    <property type="entry name" value="MAPEG domain-like"/>
    <property type="match status" value="1"/>
</dbReference>
<keyword evidence="2 5" id="KW-0812">Transmembrane</keyword>
<gene>
    <name evidence="6" type="ORF">WAE96_19755</name>
</gene>
<name>A0ABU8F0Y2_9GAMM</name>
<feature type="transmembrane region" description="Helical" evidence="5">
    <location>
        <begin position="105"/>
        <end position="127"/>
    </location>
</feature>
<evidence type="ECO:0000256" key="5">
    <source>
        <dbReference type="SAM" id="Phobius"/>
    </source>
</evidence>
<evidence type="ECO:0000256" key="2">
    <source>
        <dbReference type="ARBA" id="ARBA00022692"/>
    </source>
</evidence>
<evidence type="ECO:0000256" key="4">
    <source>
        <dbReference type="ARBA" id="ARBA00023136"/>
    </source>
</evidence>
<dbReference type="Pfam" id="PF01124">
    <property type="entry name" value="MAPEG"/>
    <property type="match status" value="1"/>
</dbReference>
<feature type="transmembrane region" description="Helical" evidence="5">
    <location>
        <begin position="6"/>
        <end position="24"/>
    </location>
</feature>
<evidence type="ECO:0000256" key="3">
    <source>
        <dbReference type="ARBA" id="ARBA00022989"/>
    </source>
</evidence>
<organism evidence="6 7">
    <name type="scientific">Pseudoalteromonas spongiae</name>
    <dbReference type="NCBI Taxonomy" id="298657"/>
    <lineage>
        <taxon>Bacteria</taxon>
        <taxon>Pseudomonadati</taxon>
        <taxon>Pseudomonadota</taxon>
        <taxon>Gammaproteobacteria</taxon>
        <taxon>Alteromonadales</taxon>
        <taxon>Pseudoalteromonadaceae</taxon>
        <taxon>Pseudoalteromonas</taxon>
    </lineage>
</organism>
<dbReference type="Proteomes" id="UP001382455">
    <property type="component" value="Unassembled WGS sequence"/>
</dbReference>
<protein>
    <submittedName>
        <fullName evidence="6">MAPEG family protein</fullName>
    </submittedName>
</protein>
<dbReference type="PANTHER" id="PTHR35814">
    <property type="match status" value="1"/>
</dbReference>
<feature type="transmembrane region" description="Helical" evidence="5">
    <location>
        <begin position="55"/>
        <end position="85"/>
    </location>
</feature>